<dbReference type="PANTHER" id="PTHR30024:SF21">
    <property type="entry name" value="ABC TRANSPORTER SUBSTRATE-BINDING PROTEIN"/>
    <property type="match status" value="1"/>
</dbReference>
<reference evidence="2" key="1">
    <citation type="submission" date="2019-12" db="EMBL/GenBank/DDBJ databases">
        <authorList>
            <person name="Cremers G."/>
        </authorList>
    </citation>
    <scope>NUCLEOTIDE SEQUENCE</scope>
    <source>
        <strain evidence="2">Mbul2</strain>
    </source>
</reference>
<gene>
    <name evidence="2" type="ORF">MBLL_04099</name>
</gene>
<dbReference type="PANTHER" id="PTHR30024">
    <property type="entry name" value="ALIPHATIC SULFONATES-BINDING PROTEIN-RELATED"/>
    <property type="match status" value="1"/>
</dbReference>
<sequence>MTEDLLSRRRLLRAGATVAAALPLGLTATAGRAWVPGPAAPFDPGPLCAPAAATEAWSGPLRPIKLAWNANAVCTAAAPVAKERGIFAAHGLDVEFINFGGSTEALLEAIATGKADAGIGMALRWLKPLEQGFDVKITAGLHGGCLRLLGAKSAGISDIASLKGKSIAISDHASPAKNFFALLLSDAGIDPDREVEWRQYPADLLNLAVEKGEAQALADADPRTFIWLKDPRFTEVATNLTGTFATRSCCVVALRGSLIRNDRAVATALTRAILEGGHRVATDPQDAAGIFSNYGGKGSVEDLAAMLRSHTHDHQPVGVTLKQEIALYGDELKRVNVIRRSTDTAKFADRVYADVLS</sequence>
<protein>
    <recommendedName>
        <fullName evidence="1">SsuA/THI5-like domain-containing protein</fullName>
    </recommendedName>
</protein>
<proteinExistence type="predicted"/>
<dbReference type="EMBL" id="LR743511">
    <property type="protein sequence ID" value="CAA2144979.1"/>
    <property type="molecule type" value="Genomic_DNA"/>
</dbReference>
<evidence type="ECO:0000259" key="1">
    <source>
        <dbReference type="Pfam" id="PF09084"/>
    </source>
</evidence>
<dbReference type="Gene3D" id="3.40.190.10">
    <property type="entry name" value="Periplasmic binding protein-like II"/>
    <property type="match status" value="2"/>
</dbReference>
<dbReference type="InterPro" id="IPR015168">
    <property type="entry name" value="SsuA/THI5"/>
</dbReference>
<dbReference type="AlphaFoldDB" id="A0A679JWI0"/>
<dbReference type="SUPFAM" id="SSF53850">
    <property type="entry name" value="Periplasmic binding protein-like II"/>
    <property type="match status" value="1"/>
</dbReference>
<accession>A0A679JWI0</accession>
<dbReference type="Pfam" id="PF09084">
    <property type="entry name" value="NMT1"/>
    <property type="match status" value="1"/>
</dbReference>
<name>A0A679JWI0_9HYPH</name>
<organism evidence="2">
    <name type="scientific">Methylobacterium bullatum</name>
    <dbReference type="NCBI Taxonomy" id="570505"/>
    <lineage>
        <taxon>Bacteria</taxon>
        <taxon>Pseudomonadati</taxon>
        <taxon>Pseudomonadota</taxon>
        <taxon>Alphaproteobacteria</taxon>
        <taxon>Hyphomicrobiales</taxon>
        <taxon>Methylobacteriaceae</taxon>
        <taxon>Methylobacterium</taxon>
    </lineage>
</organism>
<dbReference type="PROSITE" id="PS51318">
    <property type="entry name" value="TAT"/>
    <property type="match status" value="1"/>
</dbReference>
<dbReference type="RefSeq" id="WP_339163369.1">
    <property type="nucleotide sequence ID" value="NZ_LR743511.1"/>
</dbReference>
<feature type="domain" description="SsuA/THI5-like" evidence="1">
    <location>
        <begin position="80"/>
        <end position="218"/>
    </location>
</feature>
<dbReference type="InterPro" id="IPR006311">
    <property type="entry name" value="TAT_signal"/>
</dbReference>
<evidence type="ECO:0000313" key="2">
    <source>
        <dbReference type="EMBL" id="CAA2144979.1"/>
    </source>
</evidence>